<dbReference type="InterPro" id="IPR035906">
    <property type="entry name" value="MetI-like_sf"/>
</dbReference>
<dbReference type="RefSeq" id="WP_179821863.1">
    <property type="nucleotide sequence ID" value="NZ_JACCFS010000001.1"/>
</dbReference>
<gene>
    <name evidence="10" type="ORF">HNR10_001480</name>
</gene>
<keyword evidence="6 7" id="KW-0472">Membrane</keyword>
<keyword evidence="11" id="KW-1185">Reference proteome</keyword>
<dbReference type="GO" id="GO:0005886">
    <property type="term" value="C:plasma membrane"/>
    <property type="evidence" value="ECO:0007669"/>
    <property type="project" value="UniProtKB-SubCell"/>
</dbReference>
<protein>
    <submittedName>
        <fullName evidence="10">N,N'-diacetylchitobiose transport system permease protein</fullName>
    </submittedName>
</protein>
<keyword evidence="5 7" id="KW-1133">Transmembrane helix</keyword>
<dbReference type="GO" id="GO:0055085">
    <property type="term" value="P:transmembrane transport"/>
    <property type="evidence" value="ECO:0007669"/>
    <property type="project" value="InterPro"/>
</dbReference>
<keyword evidence="2 7" id="KW-0813">Transport</keyword>
<feature type="transmembrane region" description="Helical" evidence="7">
    <location>
        <begin position="132"/>
        <end position="153"/>
    </location>
</feature>
<keyword evidence="3" id="KW-1003">Cell membrane</keyword>
<dbReference type="Gene3D" id="1.10.3720.10">
    <property type="entry name" value="MetI-like"/>
    <property type="match status" value="1"/>
</dbReference>
<evidence type="ECO:0000313" key="10">
    <source>
        <dbReference type="EMBL" id="NYJ33599.1"/>
    </source>
</evidence>
<dbReference type="SUPFAM" id="SSF161098">
    <property type="entry name" value="MetI-like"/>
    <property type="match status" value="1"/>
</dbReference>
<feature type="transmembrane region" description="Helical" evidence="7">
    <location>
        <begin position="296"/>
        <end position="318"/>
    </location>
</feature>
<feature type="region of interest" description="Disordered" evidence="8">
    <location>
        <begin position="1"/>
        <end position="20"/>
    </location>
</feature>
<dbReference type="PROSITE" id="PS50928">
    <property type="entry name" value="ABC_TM1"/>
    <property type="match status" value="1"/>
</dbReference>
<evidence type="ECO:0000313" key="11">
    <source>
        <dbReference type="Proteomes" id="UP000572051"/>
    </source>
</evidence>
<evidence type="ECO:0000256" key="3">
    <source>
        <dbReference type="ARBA" id="ARBA00022475"/>
    </source>
</evidence>
<name>A0A7Z0EKA1_9ACTN</name>
<evidence type="ECO:0000259" key="9">
    <source>
        <dbReference type="PROSITE" id="PS50928"/>
    </source>
</evidence>
<feature type="transmembrane region" description="Helical" evidence="7">
    <location>
        <begin position="234"/>
        <end position="257"/>
    </location>
</feature>
<evidence type="ECO:0000256" key="1">
    <source>
        <dbReference type="ARBA" id="ARBA00004651"/>
    </source>
</evidence>
<sequence length="328" mass="36768">MTQTLERATTPDDPQGPRPRIRSKLVPRRRALAPYLLILPALTALAVVLLWPIVQMVWMSLHDYGLRQLQGQEAEWNGFAHYTAVLTDARFWEIFRNTIGVCLAMVVVTMVLGTLVGILLNKLPNWASTILGLGLMLAWATPVISAAIVYRWLFDTRYGLFNTIMSGLPDWLVGSGWEEFNWFNSPSTLFPILIVTVVWQSFPFVAISVLAGLKSIPGELYEAARMDGAGAWKSFWNVTAPMLRPLFALLLILQVIWDFRIFTQLFILAGGVTNREVALLPVYIYQLGFASTPPNYGMGSAIAVIMTVLVLAITAYYLRVMIRQGETR</sequence>
<feature type="transmembrane region" description="Helical" evidence="7">
    <location>
        <begin position="32"/>
        <end position="54"/>
    </location>
</feature>
<dbReference type="Proteomes" id="UP000572051">
    <property type="component" value="Unassembled WGS sequence"/>
</dbReference>
<dbReference type="PANTHER" id="PTHR43227">
    <property type="entry name" value="BLL4140 PROTEIN"/>
    <property type="match status" value="1"/>
</dbReference>
<dbReference type="CDD" id="cd06261">
    <property type="entry name" value="TM_PBP2"/>
    <property type="match status" value="1"/>
</dbReference>
<comment type="subcellular location">
    <subcellularLocation>
        <location evidence="1 7">Cell membrane</location>
        <topology evidence="1 7">Multi-pass membrane protein</topology>
    </subcellularLocation>
</comment>
<reference evidence="10 11" key="1">
    <citation type="submission" date="2020-07" db="EMBL/GenBank/DDBJ databases">
        <title>Sequencing the genomes of 1000 actinobacteria strains.</title>
        <authorList>
            <person name="Klenk H.-P."/>
        </authorList>
    </citation>
    <scope>NUCLEOTIDE SEQUENCE [LARGE SCALE GENOMIC DNA]</scope>
    <source>
        <strain evidence="10 11">DSM 44442</strain>
    </source>
</reference>
<feature type="transmembrane region" description="Helical" evidence="7">
    <location>
        <begin position="189"/>
        <end position="213"/>
    </location>
</feature>
<evidence type="ECO:0000256" key="4">
    <source>
        <dbReference type="ARBA" id="ARBA00022692"/>
    </source>
</evidence>
<keyword evidence="4 7" id="KW-0812">Transmembrane</keyword>
<dbReference type="EMBL" id="JACCFS010000001">
    <property type="protein sequence ID" value="NYJ33599.1"/>
    <property type="molecule type" value="Genomic_DNA"/>
</dbReference>
<comment type="similarity">
    <text evidence="7">Belongs to the binding-protein-dependent transport system permease family.</text>
</comment>
<evidence type="ECO:0000256" key="7">
    <source>
        <dbReference type="RuleBase" id="RU363032"/>
    </source>
</evidence>
<proteinExistence type="inferred from homology"/>
<dbReference type="InterPro" id="IPR050809">
    <property type="entry name" value="UgpAE/MalFG_permease"/>
</dbReference>
<feature type="transmembrane region" description="Helical" evidence="7">
    <location>
        <begin position="98"/>
        <end position="120"/>
    </location>
</feature>
<feature type="domain" description="ABC transmembrane type-1" evidence="9">
    <location>
        <begin position="95"/>
        <end position="317"/>
    </location>
</feature>
<dbReference type="Pfam" id="PF00528">
    <property type="entry name" value="BPD_transp_1"/>
    <property type="match status" value="1"/>
</dbReference>
<dbReference type="AlphaFoldDB" id="A0A7Z0EKA1"/>
<evidence type="ECO:0000256" key="6">
    <source>
        <dbReference type="ARBA" id="ARBA00023136"/>
    </source>
</evidence>
<dbReference type="PANTHER" id="PTHR43227:SF8">
    <property type="entry name" value="DIACETYLCHITOBIOSE UPTAKE SYSTEM PERMEASE PROTEIN DASB"/>
    <property type="match status" value="1"/>
</dbReference>
<evidence type="ECO:0000256" key="2">
    <source>
        <dbReference type="ARBA" id="ARBA00022448"/>
    </source>
</evidence>
<accession>A0A7Z0EKA1</accession>
<dbReference type="InterPro" id="IPR000515">
    <property type="entry name" value="MetI-like"/>
</dbReference>
<organism evidence="10 11">
    <name type="scientific">Nocardiopsis aegyptia</name>
    <dbReference type="NCBI Taxonomy" id="220378"/>
    <lineage>
        <taxon>Bacteria</taxon>
        <taxon>Bacillati</taxon>
        <taxon>Actinomycetota</taxon>
        <taxon>Actinomycetes</taxon>
        <taxon>Streptosporangiales</taxon>
        <taxon>Nocardiopsidaceae</taxon>
        <taxon>Nocardiopsis</taxon>
    </lineage>
</organism>
<evidence type="ECO:0000256" key="8">
    <source>
        <dbReference type="SAM" id="MobiDB-lite"/>
    </source>
</evidence>
<comment type="caution">
    <text evidence="10">The sequence shown here is derived from an EMBL/GenBank/DDBJ whole genome shotgun (WGS) entry which is preliminary data.</text>
</comment>
<evidence type="ECO:0000256" key="5">
    <source>
        <dbReference type="ARBA" id="ARBA00022989"/>
    </source>
</evidence>